<dbReference type="GO" id="GO:0005737">
    <property type="term" value="C:cytoplasm"/>
    <property type="evidence" value="ECO:0007669"/>
    <property type="project" value="TreeGrafter"/>
</dbReference>
<dbReference type="InterPro" id="IPR023401">
    <property type="entry name" value="ODC_N"/>
</dbReference>
<dbReference type="SUPFAM" id="SSF51735">
    <property type="entry name" value="NAD(P)-binding Rossmann-fold domains"/>
    <property type="match status" value="1"/>
</dbReference>
<keyword evidence="4" id="KW-1185">Reference proteome</keyword>
<comment type="caution">
    <text evidence="3">The sequence shown here is derived from an EMBL/GenBank/DDBJ whole genome shotgun (WGS) entry which is preliminary data.</text>
</comment>
<dbReference type="InterPro" id="IPR036291">
    <property type="entry name" value="NAD(P)-bd_dom_sf"/>
</dbReference>
<dbReference type="PANTHER" id="PTHR13812:SF19">
    <property type="entry name" value="KETIMINE REDUCTASE MU-CRYSTALLIN"/>
    <property type="match status" value="1"/>
</dbReference>
<keyword evidence="2" id="KW-0520">NAD</keyword>
<evidence type="ECO:0000313" key="3">
    <source>
        <dbReference type="EMBL" id="MBB5536311.1"/>
    </source>
</evidence>
<dbReference type="Proteomes" id="UP000585507">
    <property type="component" value="Unassembled WGS sequence"/>
</dbReference>
<dbReference type="RefSeq" id="WP_018329012.1">
    <property type="nucleotide sequence ID" value="NZ_JACHBK010000006.1"/>
</dbReference>
<evidence type="ECO:0000256" key="1">
    <source>
        <dbReference type="ARBA" id="ARBA00008903"/>
    </source>
</evidence>
<dbReference type="InterPro" id="IPR003462">
    <property type="entry name" value="ODC_Mu_crystall"/>
</dbReference>
<dbReference type="EMBL" id="JACHBK010000006">
    <property type="protein sequence ID" value="MBB5536311.1"/>
    <property type="molecule type" value="Genomic_DNA"/>
</dbReference>
<dbReference type="PANTHER" id="PTHR13812">
    <property type="entry name" value="KETIMINE REDUCTASE MU-CRYSTALLIN"/>
    <property type="match status" value="1"/>
</dbReference>
<dbReference type="Pfam" id="PF02423">
    <property type="entry name" value="OCD_Mu_crystall"/>
    <property type="match status" value="1"/>
</dbReference>
<proteinExistence type="inferred from homology"/>
<organism evidence="3 4">
    <name type="scientific">Rhizobium giardinii</name>
    <dbReference type="NCBI Taxonomy" id="56731"/>
    <lineage>
        <taxon>Bacteria</taxon>
        <taxon>Pseudomonadati</taxon>
        <taxon>Pseudomonadota</taxon>
        <taxon>Alphaproteobacteria</taxon>
        <taxon>Hyphomicrobiales</taxon>
        <taxon>Rhizobiaceae</taxon>
        <taxon>Rhizobium/Agrobacterium group</taxon>
        <taxon>Rhizobium</taxon>
    </lineage>
</organism>
<dbReference type="EC" id="1.4.1.1" evidence="3"/>
<gene>
    <name evidence="3" type="ORF">GGD55_003018</name>
</gene>
<reference evidence="3 4" key="1">
    <citation type="submission" date="2020-08" db="EMBL/GenBank/DDBJ databases">
        <title>Genomic Encyclopedia of Type Strains, Phase IV (KMG-V): Genome sequencing to study the core and pangenomes of soil and plant-associated prokaryotes.</title>
        <authorList>
            <person name="Whitman W."/>
        </authorList>
    </citation>
    <scope>NUCLEOTIDE SEQUENCE [LARGE SCALE GENOMIC DNA]</scope>
    <source>
        <strain evidence="3 4">SEMIA 4084</strain>
    </source>
</reference>
<keyword evidence="3" id="KW-0560">Oxidoreductase</keyword>
<dbReference type="AlphaFoldDB" id="A0A7W8UBG8"/>
<comment type="similarity">
    <text evidence="1">Belongs to the ornithine cyclodeaminase/mu-crystallin family.</text>
</comment>
<dbReference type="Gene3D" id="3.40.50.720">
    <property type="entry name" value="NAD(P)-binding Rossmann-like Domain"/>
    <property type="match status" value="1"/>
</dbReference>
<evidence type="ECO:0000313" key="4">
    <source>
        <dbReference type="Proteomes" id="UP000585507"/>
    </source>
</evidence>
<evidence type="ECO:0000256" key="2">
    <source>
        <dbReference type="ARBA" id="ARBA00023027"/>
    </source>
</evidence>
<protein>
    <submittedName>
        <fullName evidence="3">Alanine dehydrogenase</fullName>
        <ecNumber evidence="3">1.4.1.1</ecNumber>
    </submittedName>
</protein>
<accession>A0A7W8UBG8</accession>
<dbReference type="Gene3D" id="3.30.1780.10">
    <property type="entry name" value="ornithine cyclodeaminase, domain 1"/>
    <property type="match status" value="1"/>
</dbReference>
<sequence>MNQHAGFSEPILFLGLDELQSTQANLTMAELHETITTAWSDIRAAKAYGGKAVLSLPEKDFWERPEFSAFKSDFTDQRLAWKLSSLYSVNTQFGAVKIIGANAFNRRLGLPRSTSTIVLLEKMTMRPIAVLDGTAISARRTGTYASTVFERCFPERGVVSVFIFGAGPIARDVILCLDHVGSDRIREILVRSRTYEGAASMVAHMQPQTIIPLIPVTDNNPLCGCEFVVTASNARQPVFEDRELAANAVTLHLGGDEVPQSYLQRALRTGTLVCDSLAMVSHRRSQSLALHFWRNGLSLETAGPLLGVHELSTTQDWYSKPDGPVCITCVGLPMLDLYVAQATYEKYQKARDTIAAAD</sequence>
<dbReference type="GO" id="GO:0000286">
    <property type="term" value="F:alanine dehydrogenase activity"/>
    <property type="evidence" value="ECO:0007669"/>
    <property type="project" value="UniProtKB-EC"/>
</dbReference>
<name>A0A7W8UBG8_9HYPH</name>